<dbReference type="GO" id="GO:0005886">
    <property type="term" value="C:plasma membrane"/>
    <property type="evidence" value="ECO:0007669"/>
    <property type="project" value="TreeGrafter"/>
</dbReference>
<dbReference type="Proteomes" id="UP001165092">
    <property type="component" value="Unassembled WGS sequence"/>
</dbReference>
<dbReference type="GO" id="GO:0071555">
    <property type="term" value="P:cell wall organization"/>
    <property type="evidence" value="ECO:0007669"/>
    <property type="project" value="TreeGrafter"/>
</dbReference>
<protein>
    <submittedName>
        <fullName evidence="3">Penicillin-binding protein</fullName>
    </submittedName>
</protein>
<name>A0A9W6P942_9ACTN</name>
<organism evidence="3 4">
    <name type="scientific">Nocardiopsis ansamitocini</name>
    <dbReference type="NCBI Taxonomy" id="1670832"/>
    <lineage>
        <taxon>Bacteria</taxon>
        <taxon>Bacillati</taxon>
        <taxon>Actinomycetota</taxon>
        <taxon>Actinomycetes</taxon>
        <taxon>Streptosporangiales</taxon>
        <taxon>Nocardiopsidaceae</taxon>
        <taxon>Nocardiopsis</taxon>
    </lineage>
</organism>
<evidence type="ECO:0000259" key="2">
    <source>
        <dbReference type="Pfam" id="PF21922"/>
    </source>
</evidence>
<dbReference type="InterPro" id="IPR001460">
    <property type="entry name" value="PCN-bd_Tpept"/>
</dbReference>
<dbReference type="RefSeq" id="WP_285761410.1">
    <property type="nucleotide sequence ID" value="NZ_BSQG01000009.1"/>
</dbReference>
<gene>
    <name evidence="3" type="ORF">Nans01_42250</name>
</gene>
<comment type="caution">
    <text evidence="3">The sequence shown here is derived from an EMBL/GenBank/DDBJ whole genome shotgun (WGS) entry which is preliminary data.</text>
</comment>
<accession>A0A9W6P942</accession>
<feature type="domain" description="Penicillin binding protein A dimerisation" evidence="2">
    <location>
        <begin position="52"/>
        <end position="133"/>
    </location>
</feature>
<dbReference type="GO" id="GO:0071972">
    <property type="term" value="F:peptidoglycan L,D-transpeptidase activity"/>
    <property type="evidence" value="ECO:0007669"/>
    <property type="project" value="TreeGrafter"/>
</dbReference>
<dbReference type="InterPro" id="IPR050515">
    <property type="entry name" value="Beta-lactam/transpept"/>
</dbReference>
<dbReference type="EMBL" id="BSQG01000009">
    <property type="protein sequence ID" value="GLU49874.1"/>
    <property type="molecule type" value="Genomic_DNA"/>
</dbReference>
<dbReference type="InterPro" id="IPR036138">
    <property type="entry name" value="PBP_dimer_sf"/>
</dbReference>
<dbReference type="PANTHER" id="PTHR30627:SF24">
    <property type="entry name" value="PENICILLIN-BINDING PROTEIN 4B"/>
    <property type="match status" value="1"/>
</dbReference>
<sequence>MNKPIRRLALFSLALFGVLLLNVTWIQAVQAQWLQDHEFNRRGAAEQFRVPRGPILVANEQIAYSELIEGSTQYQRFYPAGDLYSHPVGVFNPFGPYGVERAENSFLDGSDNRLLVRNFLDTLTGSEQKGATVALTLNPDAQQAGLEAIKNNSPSGKGAAVALDPSTGAILAAVSIPNYDPAAVSDMSDTTKSVETWDSLNSNENKPLLNRAFNELYPPGSTFKVVTAAAALENGETIDSTIDAPETLEMPNGGPALPNAFGSACNGGAPDSIAHSLERSCNTSMANWALKLGGTAMTEQAQAFGFDSGLPGVPVPVEDSHYPPPTDDNDLARSGIGQGSVQATPLQMAMVAGGIANGGQVMKPYMVSEVLGPDAAEIASTSPEVYSQAVSSSTANQLTEAMILVTEGAEGSGTGGQIPGIQVAGKTGTAEVSGAQTHNWFISFAPADDPQVAVAVVIENGGGSGGTLAAPVAKAIMEAVINE</sequence>
<dbReference type="Pfam" id="PF00905">
    <property type="entry name" value="Transpeptidase"/>
    <property type="match status" value="1"/>
</dbReference>
<dbReference type="InterPro" id="IPR054120">
    <property type="entry name" value="PBPA_dimer"/>
</dbReference>
<dbReference type="Gene3D" id="3.90.1310.10">
    <property type="entry name" value="Penicillin-binding protein 2a (Domain 2)"/>
    <property type="match status" value="1"/>
</dbReference>
<dbReference type="Pfam" id="PF21922">
    <property type="entry name" value="PBP_dimer_2"/>
    <property type="match status" value="1"/>
</dbReference>
<evidence type="ECO:0000259" key="1">
    <source>
        <dbReference type="Pfam" id="PF00905"/>
    </source>
</evidence>
<reference evidence="3" key="1">
    <citation type="submission" date="2023-02" db="EMBL/GenBank/DDBJ databases">
        <title>Nocardiopsis ansamitocini NBRC 112285.</title>
        <authorList>
            <person name="Ichikawa N."/>
            <person name="Sato H."/>
            <person name="Tonouchi N."/>
        </authorList>
    </citation>
    <scope>NUCLEOTIDE SEQUENCE</scope>
    <source>
        <strain evidence="3">NBRC 112285</strain>
    </source>
</reference>
<dbReference type="GO" id="GO:0008658">
    <property type="term" value="F:penicillin binding"/>
    <property type="evidence" value="ECO:0007669"/>
    <property type="project" value="InterPro"/>
</dbReference>
<evidence type="ECO:0000313" key="4">
    <source>
        <dbReference type="Proteomes" id="UP001165092"/>
    </source>
</evidence>
<dbReference type="SUPFAM" id="SSF56601">
    <property type="entry name" value="beta-lactamase/transpeptidase-like"/>
    <property type="match status" value="1"/>
</dbReference>
<dbReference type="SUPFAM" id="SSF56519">
    <property type="entry name" value="Penicillin binding protein dimerisation domain"/>
    <property type="match status" value="1"/>
</dbReference>
<keyword evidence="4" id="KW-1185">Reference proteome</keyword>
<proteinExistence type="predicted"/>
<dbReference type="PANTHER" id="PTHR30627">
    <property type="entry name" value="PEPTIDOGLYCAN D,D-TRANSPEPTIDASE"/>
    <property type="match status" value="1"/>
</dbReference>
<dbReference type="InterPro" id="IPR012338">
    <property type="entry name" value="Beta-lactam/transpept-like"/>
</dbReference>
<feature type="domain" description="Penicillin-binding protein transpeptidase" evidence="1">
    <location>
        <begin position="158"/>
        <end position="478"/>
    </location>
</feature>
<dbReference type="AlphaFoldDB" id="A0A9W6P942"/>
<evidence type="ECO:0000313" key="3">
    <source>
        <dbReference type="EMBL" id="GLU49874.1"/>
    </source>
</evidence>
<dbReference type="Gene3D" id="3.40.710.10">
    <property type="entry name" value="DD-peptidase/beta-lactamase superfamily"/>
    <property type="match status" value="1"/>
</dbReference>